<dbReference type="Proteomes" id="UP001597417">
    <property type="component" value="Unassembled WGS sequence"/>
</dbReference>
<evidence type="ECO:0000313" key="4">
    <source>
        <dbReference type="EMBL" id="MFD2416979.1"/>
    </source>
</evidence>
<protein>
    <submittedName>
        <fullName evidence="4">TetR/AcrR family transcriptional regulator</fullName>
    </submittedName>
</protein>
<dbReference type="InterPro" id="IPR001647">
    <property type="entry name" value="HTH_TetR"/>
</dbReference>
<evidence type="ECO:0000256" key="1">
    <source>
        <dbReference type="ARBA" id="ARBA00023125"/>
    </source>
</evidence>
<dbReference type="InterPro" id="IPR009057">
    <property type="entry name" value="Homeodomain-like_sf"/>
</dbReference>
<dbReference type="InterPro" id="IPR041583">
    <property type="entry name" value="TetR_C_31"/>
</dbReference>
<dbReference type="PROSITE" id="PS50977">
    <property type="entry name" value="HTH_TETR_2"/>
    <property type="match status" value="1"/>
</dbReference>
<proteinExistence type="predicted"/>
<evidence type="ECO:0000313" key="5">
    <source>
        <dbReference type="Proteomes" id="UP001597417"/>
    </source>
</evidence>
<reference evidence="5" key="1">
    <citation type="journal article" date="2019" name="Int. J. Syst. Evol. Microbiol.">
        <title>The Global Catalogue of Microorganisms (GCM) 10K type strain sequencing project: providing services to taxonomists for standard genome sequencing and annotation.</title>
        <authorList>
            <consortium name="The Broad Institute Genomics Platform"/>
            <consortium name="The Broad Institute Genome Sequencing Center for Infectious Disease"/>
            <person name="Wu L."/>
            <person name="Ma J."/>
        </authorList>
    </citation>
    <scope>NUCLEOTIDE SEQUENCE [LARGE SCALE GENOMIC DNA]</scope>
    <source>
        <strain evidence="5">CGMCC 4.7645</strain>
    </source>
</reference>
<feature type="DNA-binding region" description="H-T-H motif" evidence="2">
    <location>
        <begin position="24"/>
        <end position="43"/>
    </location>
</feature>
<evidence type="ECO:0000256" key="2">
    <source>
        <dbReference type="PROSITE-ProRule" id="PRU00335"/>
    </source>
</evidence>
<dbReference type="RefSeq" id="WP_378264260.1">
    <property type="nucleotide sequence ID" value="NZ_JBHUKR010000006.1"/>
</dbReference>
<feature type="domain" description="HTH tetR-type" evidence="3">
    <location>
        <begin position="1"/>
        <end position="61"/>
    </location>
</feature>
<dbReference type="SUPFAM" id="SSF46689">
    <property type="entry name" value="Homeodomain-like"/>
    <property type="match status" value="1"/>
</dbReference>
<dbReference type="Gene3D" id="1.10.357.10">
    <property type="entry name" value="Tetracycline Repressor, domain 2"/>
    <property type="match status" value="1"/>
</dbReference>
<comment type="caution">
    <text evidence="4">The sequence shown here is derived from an EMBL/GenBank/DDBJ whole genome shotgun (WGS) entry which is preliminary data.</text>
</comment>
<organism evidence="4 5">
    <name type="scientific">Amycolatopsis pigmentata</name>
    <dbReference type="NCBI Taxonomy" id="450801"/>
    <lineage>
        <taxon>Bacteria</taxon>
        <taxon>Bacillati</taxon>
        <taxon>Actinomycetota</taxon>
        <taxon>Actinomycetes</taxon>
        <taxon>Pseudonocardiales</taxon>
        <taxon>Pseudonocardiaceae</taxon>
        <taxon>Amycolatopsis</taxon>
    </lineage>
</organism>
<name>A0ABW5FPL9_9PSEU</name>
<accession>A0ABW5FPL9</accession>
<dbReference type="EMBL" id="JBHUKR010000006">
    <property type="protein sequence ID" value="MFD2416979.1"/>
    <property type="molecule type" value="Genomic_DNA"/>
</dbReference>
<gene>
    <name evidence="4" type="ORF">ACFSXZ_11665</name>
</gene>
<keyword evidence="5" id="KW-1185">Reference proteome</keyword>
<dbReference type="Pfam" id="PF00440">
    <property type="entry name" value="TetR_N"/>
    <property type="match status" value="1"/>
</dbReference>
<evidence type="ECO:0000259" key="3">
    <source>
        <dbReference type="PROSITE" id="PS50977"/>
    </source>
</evidence>
<keyword evidence="1 2" id="KW-0238">DNA-binding</keyword>
<dbReference type="Pfam" id="PF17940">
    <property type="entry name" value="TetR_C_31"/>
    <property type="match status" value="1"/>
</dbReference>
<sequence length="186" mass="20267">MSRRQQALDAAIRVLGTHGARRLTHRAVDAEAGLPAGSASNYFRTREALVEAVLGRLIALEQQAWAEVATDLGESGPIDADAFAAALGELLRDLTGRRRVITLARLAVFVEAAVQPVLRTGISDVRADLEKQGTEWLRRLGSRDPVHDLWGLMALLDGQLINQCTTPDPAFDPEPAIRTFLRGIVR</sequence>